<evidence type="ECO:0000256" key="2">
    <source>
        <dbReference type="ARBA" id="ARBA00022692"/>
    </source>
</evidence>
<evidence type="ECO:0000256" key="5">
    <source>
        <dbReference type="SAM" id="SignalP"/>
    </source>
</evidence>
<gene>
    <name evidence="7" type="ORF">ENJ12_11835</name>
</gene>
<dbReference type="GO" id="GO:0016020">
    <property type="term" value="C:membrane"/>
    <property type="evidence" value="ECO:0007669"/>
    <property type="project" value="UniProtKB-SubCell"/>
</dbReference>
<keyword evidence="3" id="KW-1133">Transmembrane helix</keyword>
<proteinExistence type="predicted"/>
<feature type="domain" description="NarX-like N-terminal" evidence="6">
    <location>
        <begin position="23"/>
        <end position="80"/>
    </location>
</feature>
<keyword evidence="4" id="KW-0472">Membrane</keyword>
<comment type="caution">
    <text evidence="7">The sequence shown here is derived from an EMBL/GenBank/DDBJ whole genome shotgun (WGS) entry which is preliminary data.</text>
</comment>
<reference evidence="7" key="1">
    <citation type="journal article" date="2020" name="mSystems">
        <title>Genome- and Community-Level Interaction Insights into Carbon Utilization and Element Cycling Functions of Hydrothermarchaeota in Hydrothermal Sediment.</title>
        <authorList>
            <person name="Zhou Z."/>
            <person name="Liu Y."/>
            <person name="Xu W."/>
            <person name="Pan J."/>
            <person name="Luo Z.H."/>
            <person name="Li M."/>
        </authorList>
    </citation>
    <scope>NUCLEOTIDE SEQUENCE [LARGE SCALE GENOMIC DNA]</scope>
    <source>
        <strain evidence="7">HyVt-458</strain>
    </source>
</reference>
<evidence type="ECO:0000259" key="6">
    <source>
        <dbReference type="Pfam" id="PF13675"/>
    </source>
</evidence>
<organism evidence="7">
    <name type="scientific">Thiolapillus brandeum</name>
    <dbReference type="NCBI Taxonomy" id="1076588"/>
    <lineage>
        <taxon>Bacteria</taxon>
        <taxon>Pseudomonadati</taxon>
        <taxon>Pseudomonadota</taxon>
        <taxon>Gammaproteobacteria</taxon>
        <taxon>Chromatiales</taxon>
        <taxon>Sedimenticolaceae</taxon>
        <taxon>Thiolapillus</taxon>
    </lineage>
</organism>
<feature type="domain" description="NarX-like N-terminal" evidence="6">
    <location>
        <begin position="143"/>
        <end position="220"/>
    </location>
</feature>
<evidence type="ECO:0000256" key="3">
    <source>
        <dbReference type="ARBA" id="ARBA00022989"/>
    </source>
</evidence>
<feature type="chain" id="PRO_5032676791" description="NarX-like N-terminal domain-containing protein" evidence="5">
    <location>
        <begin position="27"/>
        <end position="257"/>
    </location>
</feature>
<dbReference type="EMBL" id="DRLF01000406">
    <property type="protein sequence ID" value="HEC07538.1"/>
    <property type="molecule type" value="Genomic_DNA"/>
</dbReference>
<keyword evidence="2" id="KW-0812">Transmembrane</keyword>
<evidence type="ECO:0000313" key="7">
    <source>
        <dbReference type="EMBL" id="HEC07538.1"/>
    </source>
</evidence>
<dbReference type="InterPro" id="IPR029095">
    <property type="entry name" value="NarX-like_N"/>
</dbReference>
<evidence type="ECO:0000256" key="4">
    <source>
        <dbReference type="ARBA" id="ARBA00023136"/>
    </source>
</evidence>
<dbReference type="AlphaFoldDB" id="A0A831S0E0"/>
<sequence length="257" mass="29509">MKNNRKVCFMLLFSCCLLLAPLTASALAMNDAISIAGQQRMLSQRMVKAYALVGQHTMLSAVKQMDDTIRQFDRNLEQLVPFAETPKEKKVIGKISRLWFAYRLLVKTEPNLQQAPQVNAIADKMLKYSNRFVTLLEERSGTSKGRLINISDRQRMLSQRIAKFYVFKAWGLDTDEYSAEYDKAVKEFSDALETLKKAPENTPEINEALDKVQTDWNTFKISFRIRGGKFIPSLVTRSLDNILKQMDRITAMYVAIY</sequence>
<feature type="signal peptide" evidence="5">
    <location>
        <begin position="1"/>
        <end position="26"/>
    </location>
</feature>
<dbReference type="Pfam" id="PF13675">
    <property type="entry name" value="PilJ"/>
    <property type="match status" value="2"/>
</dbReference>
<accession>A0A831S0E0</accession>
<comment type="subcellular location">
    <subcellularLocation>
        <location evidence="1">Membrane</location>
        <topology evidence="1">Multi-pass membrane protein</topology>
    </subcellularLocation>
</comment>
<keyword evidence="5" id="KW-0732">Signal</keyword>
<evidence type="ECO:0000256" key="1">
    <source>
        <dbReference type="ARBA" id="ARBA00004141"/>
    </source>
</evidence>
<name>A0A831S0E0_9GAMM</name>
<protein>
    <recommendedName>
        <fullName evidence="6">NarX-like N-terminal domain-containing protein</fullName>
    </recommendedName>
</protein>
<dbReference type="Proteomes" id="UP000886339">
    <property type="component" value="Unassembled WGS sequence"/>
</dbReference>